<accession>A0ABT0CBP2</accession>
<dbReference type="Proteomes" id="UP000830835">
    <property type="component" value="Unassembled WGS sequence"/>
</dbReference>
<evidence type="ECO:0000313" key="2">
    <source>
        <dbReference type="EMBL" id="MCJ2543195.1"/>
    </source>
</evidence>
<sequence>MEALAEALLDFQTLEDLTGWLTDPSSR</sequence>
<feature type="domain" description="DUF4351" evidence="1">
    <location>
        <begin position="1"/>
        <end position="21"/>
    </location>
</feature>
<name>A0ABT0CBP2_THEVL</name>
<dbReference type="Pfam" id="PF14261">
    <property type="entry name" value="DUF4351"/>
    <property type="match status" value="1"/>
</dbReference>
<proteinExistence type="predicted"/>
<protein>
    <submittedName>
        <fullName evidence="2">DUF4351 domain-containing protein</fullName>
    </submittedName>
</protein>
<gene>
    <name evidence="2" type="ORF">JX360_09790</name>
</gene>
<organism evidence="2 3">
    <name type="scientific">Thermostichus vulcanus str. 'Rupite'</name>
    <dbReference type="NCBI Taxonomy" id="2813851"/>
    <lineage>
        <taxon>Bacteria</taxon>
        <taxon>Bacillati</taxon>
        <taxon>Cyanobacteriota</taxon>
        <taxon>Cyanophyceae</taxon>
        <taxon>Thermostichales</taxon>
        <taxon>Thermostichaceae</taxon>
        <taxon>Thermostichus</taxon>
    </lineage>
</organism>
<evidence type="ECO:0000313" key="3">
    <source>
        <dbReference type="Proteomes" id="UP000830835"/>
    </source>
</evidence>
<dbReference type="InterPro" id="IPR025587">
    <property type="entry name" value="DUF4351"/>
</dbReference>
<reference evidence="2" key="1">
    <citation type="submission" date="2021-02" db="EMBL/GenBank/DDBJ databases">
        <title>The CRISPR/cas machinery reduction and long-range gene transfer in the hot spring cyanobacterium Synechococcus.</title>
        <authorList>
            <person name="Dvorak P."/>
            <person name="Jahodarova E."/>
            <person name="Hasler P."/>
            <person name="Poulickova A."/>
        </authorList>
    </citation>
    <scope>NUCLEOTIDE SEQUENCE</scope>
    <source>
        <strain evidence="2">Rupite</strain>
    </source>
</reference>
<dbReference type="EMBL" id="JAFIRA010000023">
    <property type="protein sequence ID" value="MCJ2543195.1"/>
    <property type="molecule type" value="Genomic_DNA"/>
</dbReference>
<evidence type="ECO:0000259" key="1">
    <source>
        <dbReference type="Pfam" id="PF14261"/>
    </source>
</evidence>
<comment type="caution">
    <text evidence="2">The sequence shown here is derived from an EMBL/GenBank/DDBJ whole genome shotgun (WGS) entry which is preliminary data.</text>
</comment>
<keyword evidence="3" id="KW-1185">Reference proteome</keyword>